<evidence type="ECO:0000313" key="1">
    <source>
        <dbReference type="EMBL" id="MBR8641526.1"/>
    </source>
</evidence>
<dbReference type="Gene3D" id="3.40.50.1000">
    <property type="entry name" value="HAD superfamily/HAD-like"/>
    <property type="match status" value="1"/>
</dbReference>
<proteinExistence type="predicted"/>
<dbReference type="SUPFAM" id="SSF56784">
    <property type="entry name" value="HAD-like"/>
    <property type="match status" value="1"/>
</dbReference>
<name>A0A941FJJ7_9ACTN</name>
<dbReference type="InterPro" id="IPR036412">
    <property type="entry name" value="HAD-like_sf"/>
</dbReference>
<reference evidence="1 2" key="1">
    <citation type="submission" date="2021-04" db="EMBL/GenBank/DDBJ databases">
        <title>Characterization of the biosynthetic gene cluster of new lipopeptides with antitumor activity in the genome of the marine Streptomyces PHM034.</title>
        <authorList>
            <person name="Ceniceros A."/>
            <person name="Canedo L."/>
            <person name="Mendez C."/>
            <person name="Olano C."/>
            <person name="Schleissner C."/>
            <person name="Cuevas C."/>
            <person name="De La Calle F."/>
            <person name="Salas J.A."/>
        </authorList>
    </citation>
    <scope>NUCLEOTIDE SEQUENCE [LARGE SCALE GENOMIC DNA]</scope>
    <source>
        <strain evidence="1 2">PHM034</strain>
    </source>
</reference>
<dbReference type="Proteomes" id="UP000682308">
    <property type="component" value="Unassembled WGS sequence"/>
</dbReference>
<accession>A0A941FJJ7</accession>
<sequence>MHSAGGATTSGVLIGSTVAELTAAQQAGLRFIGLARNTTIDRQLREAGCDTTVTSLAPLLEAARSL</sequence>
<dbReference type="EMBL" id="JAGTPG010000002">
    <property type="protein sequence ID" value="MBR8641526.1"/>
    <property type="molecule type" value="Genomic_DNA"/>
</dbReference>
<protein>
    <submittedName>
        <fullName evidence="1">Uncharacterized protein</fullName>
    </submittedName>
</protein>
<keyword evidence="2" id="KW-1185">Reference proteome</keyword>
<comment type="caution">
    <text evidence="1">The sequence shown here is derived from an EMBL/GenBank/DDBJ whole genome shotgun (WGS) entry which is preliminary data.</text>
</comment>
<dbReference type="AlphaFoldDB" id="A0A941FJJ7"/>
<organism evidence="1 2">
    <name type="scientific">Streptomyces tuirus</name>
    <dbReference type="NCBI Taxonomy" id="68278"/>
    <lineage>
        <taxon>Bacteria</taxon>
        <taxon>Bacillati</taxon>
        <taxon>Actinomycetota</taxon>
        <taxon>Actinomycetes</taxon>
        <taxon>Kitasatosporales</taxon>
        <taxon>Streptomycetaceae</taxon>
        <taxon>Streptomyces</taxon>
    </lineage>
</organism>
<dbReference type="InterPro" id="IPR023214">
    <property type="entry name" value="HAD_sf"/>
</dbReference>
<gene>
    <name evidence="1" type="ORF">KEF29_24860</name>
</gene>
<evidence type="ECO:0000313" key="2">
    <source>
        <dbReference type="Proteomes" id="UP000682308"/>
    </source>
</evidence>